<organism evidence="4 5">
    <name type="scientific">Catenovulum agarivorans DS-2</name>
    <dbReference type="NCBI Taxonomy" id="1328313"/>
    <lineage>
        <taxon>Bacteria</taxon>
        <taxon>Pseudomonadati</taxon>
        <taxon>Pseudomonadota</taxon>
        <taxon>Gammaproteobacteria</taxon>
        <taxon>Alteromonadales</taxon>
        <taxon>Alteromonadaceae</taxon>
        <taxon>Catenovulum</taxon>
    </lineage>
</organism>
<evidence type="ECO:0000256" key="1">
    <source>
        <dbReference type="ARBA" id="ARBA00017693"/>
    </source>
</evidence>
<dbReference type="Gene3D" id="2.60.40.1470">
    <property type="entry name" value="ApaG domain"/>
    <property type="match status" value="1"/>
</dbReference>
<dbReference type="PROSITE" id="PS51087">
    <property type="entry name" value="APAG"/>
    <property type="match status" value="1"/>
</dbReference>
<accession>W7QJI6</accession>
<gene>
    <name evidence="2 4" type="primary">apaG</name>
    <name evidence="4" type="ORF">DS2_14099</name>
</gene>
<dbReference type="SUPFAM" id="SSF110069">
    <property type="entry name" value="ApaG-like"/>
    <property type="match status" value="1"/>
</dbReference>
<evidence type="ECO:0000313" key="4">
    <source>
        <dbReference type="EMBL" id="EWH09112.1"/>
    </source>
</evidence>
<dbReference type="PATRIC" id="fig|1328313.3.peg.2876"/>
<dbReference type="OrthoDB" id="9795226at2"/>
<sequence length="128" mass="14154">MTNTAELAIQVDTETHFVEEQSDAAADRYVFAYTITIRNNSDQPVQLKSRYWLITDSNGKKTEVSGDGVIGQQPSIKPGGKFVYTSGAVVETPVATMQGYYNMINLADQSSFETQIPVFRLAQPNILN</sequence>
<dbReference type="InterPro" id="IPR050718">
    <property type="entry name" value="ApaG-like"/>
</dbReference>
<dbReference type="Proteomes" id="UP000019276">
    <property type="component" value="Unassembled WGS sequence"/>
</dbReference>
<evidence type="ECO:0000256" key="2">
    <source>
        <dbReference type="HAMAP-Rule" id="MF_00791"/>
    </source>
</evidence>
<dbReference type="PANTHER" id="PTHR47191">
    <property type="entry name" value="OS05G0170800 PROTEIN"/>
    <property type="match status" value="1"/>
</dbReference>
<name>W7QJI6_9ALTE</name>
<dbReference type="STRING" id="1328313.DS2_14099"/>
<dbReference type="InterPro" id="IPR007474">
    <property type="entry name" value="ApaG_domain"/>
</dbReference>
<comment type="caution">
    <text evidence="4">The sequence shown here is derived from an EMBL/GenBank/DDBJ whole genome shotgun (WGS) entry which is preliminary data.</text>
</comment>
<dbReference type="InterPro" id="IPR036767">
    <property type="entry name" value="ApaG_sf"/>
</dbReference>
<dbReference type="AlphaFoldDB" id="W7QJI6"/>
<dbReference type="InterPro" id="IPR023065">
    <property type="entry name" value="Uncharacterised_ApaG"/>
</dbReference>
<dbReference type="Pfam" id="PF04379">
    <property type="entry name" value="DUF525"/>
    <property type="match status" value="1"/>
</dbReference>
<dbReference type="eggNOG" id="COG2967">
    <property type="taxonomic scope" value="Bacteria"/>
</dbReference>
<feature type="domain" description="ApaG" evidence="3">
    <location>
        <begin position="3"/>
        <end position="128"/>
    </location>
</feature>
<dbReference type="EMBL" id="ARZY01000029">
    <property type="protein sequence ID" value="EWH09112.1"/>
    <property type="molecule type" value="Genomic_DNA"/>
</dbReference>
<keyword evidence="5" id="KW-1185">Reference proteome</keyword>
<dbReference type="NCBIfam" id="NF003967">
    <property type="entry name" value="PRK05461.1"/>
    <property type="match status" value="1"/>
</dbReference>
<dbReference type="RefSeq" id="WP_035015472.1">
    <property type="nucleotide sequence ID" value="NZ_ARZY01000029.1"/>
</dbReference>
<proteinExistence type="inferred from homology"/>
<evidence type="ECO:0000313" key="5">
    <source>
        <dbReference type="Proteomes" id="UP000019276"/>
    </source>
</evidence>
<evidence type="ECO:0000259" key="3">
    <source>
        <dbReference type="PROSITE" id="PS51087"/>
    </source>
</evidence>
<protein>
    <recommendedName>
        <fullName evidence="1 2">Protein ApaG</fullName>
    </recommendedName>
</protein>
<dbReference type="PANTHER" id="PTHR47191:SF2">
    <property type="entry name" value="OS05G0170800 PROTEIN"/>
    <property type="match status" value="1"/>
</dbReference>
<dbReference type="HAMAP" id="MF_00791">
    <property type="entry name" value="ApaG"/>
    <property type="match status" value="1"/>
</dbReference>
<reference evidence="4 5" key="1">
    <citation type="journal article" date="2014" name="Genome Announc.">
        <title>Draft Genome Sequence of the Agar-Degrading Bacterium Catenovulum sp. Strain DS-2, Isolated from Intestines of Haliotis diversicolor.</title>
        <authorList>
            <person name="Shan D."/>
            <person name="Li X."/>
            <person name="Gu Z."/>
            <person name="Wei G."/>
            <person name="Gao Z."/>
            <person name="Shao Z."/>
        </authorList>
    </citation>
    <scope>NUCLEOTIDE SEQUENCE [LARGE SCALE GENOMIC DNA]</scope>
    <source>
        <strain evidence="4 5">DS-2</strain>
    </source>
</reference>